<dbReference type="SUPFAM" id="SSF53474">
    <property type="entry name" value="alpha/beta-Hydrolases"/>
    <property type="match status" value="1"/>
</dbReference>
<dbReference type="InterPro" id="IPR002925">
    <property type="entry name" value="Dienelactn_hydro"/>
</dbReference>
<dbReference type="OrthoDB" id="2147163at2759"/>
<dbReference type="Proteomes" id="UP000019478">
    <property type="component" value="Unassembled WGS sequence"/>
</dbReference>
<sequence>MATKTEKECWFRTDLPPPVTGSYEPTGTWEETGSLRSYITGPRDAKKAVIVVYDIFGPSSQIFQGADRISQHFAGSLVIVPDFFKGQALRPDQMSQVRDFIAGPGDFKLNAEVLGKDVVPAVRKLFPQIDEKGLGALGLCWGAKIVVLAANADAPEFGPFGATAQAHPAGLDVEDAKKLKAPHLCLASKGEDKDVVAAYAKVLAANPASLVQTYANMHHGWMGARGNLEDEENRVEYEKGYRQVAEFFSKHL</sequence>
<keyword evidence="3" id="KW-1185">Reference proteome</keyword>
<dbReference type="GO" id="GO:0016787">
    <property type="term" value="F:hydrolase activity"/>
    <property type="evidence" value="ECO:0007669"/>
    <property type="project" value="InterPro"/>
</dbReference>
<comment type="caution">
    <text evidence="2">The sequence shown here is derived from an EMBL/GenBank/DDBJ whole genome shotgun (WGS) entry which is preliminary data.</text>
</comment>
<dbReference type="eggNOG" id="KOG3043">
    <property type="taxonomic scope" value="Eukaryota"/>
</dbReference>
<evidence type="ECO:0000313" key="3">
    <source>
        <dbReference type="Proteomes" id="UP000019478"/>
    </source>
</evidence>
<name>W9XBQ1_9EURO</name>
<dbReference type="Gene3D" id="3.40.50.1820">
    <property type="entry name" value="alpha/beta hydrolase"/>
    <property type="match status" value="1"/>
</dbReference>
<dbReference type="HOGENOM" id="CLU_054590_0_1_1"/>
<accession>W9XBQ1</accession>
<dbReference type="RefSeq" id="XP_007738168.1">
    <property type="nucleotide sequence ID" value="XM_007739978.1"/>
</dbReference>
<organism evidence="2 3">
    <name type="scientific">Capronia epimyces CBS 606.96</name>
    <dbReference type="NCBI Taxonomy" id="1182542"/>
    <lineage>
        <taxon>Eukaryota</taxon>
        <taxon>Fungi</taxon>
        <taxon>Dikarya</taxon>
        <taxon>Ascomycota</taxon>
        <taxon>Pezizomycotina</taxon>
        <taxon>Eurotiomycetes</taxon>
        <taxon>Chaetothyriomycetidae</taxon>
        <taxon>Chaetothyriales</taxon>
        <taxon>Herpotrichiellaceae</taxon>
        <taxon>Capronia</taxon>
    </lineage>
</organism>
<evidence type="ECO:0000259" key="1">
    <source>
        <dbReference type="Pfam" id="PF01738"/>
    </source>
</evidence>
<dbReference type="Pfam" id="PF01738">
    <property type="entry name" value="DLH"/>
    <property type="match status" value="1"/>
</dbReference>
<evidence type="ECO:0000313" key="2">
    <source>
        <dbReference type="EMBL" id="EXJ77658.1"/>
    </source>
</evidence>
<gene>
    <name evidence="2" type="ORF">A1O3_09887</name>
</gene>
<dbReference type="STRING" id="1182542.W9XBQ1"/>
<dbReference type="PANTHER" id="PTHR47668">
    <property type="entry name" value="DIENELACTONE HYDROLASE FAMILY PROTEIN (AFU_ORTHOLOGUE AFUA_6G01940)"/>
    <property type="match status" value="1"/>
</dbReference>
<dbReference type="PANTHER" id="PTHR47668:SF1">
    <property type="entry name" value="DIENELACTONE HYDROLASE DOMAIN-CONTAINING PROTEIN-RELATED"/>
    <property type="match status" value="1"/>
</dbReference>
<dbReference type="InterPro" id="IPR029058">
    <property type="entry name" value="AB_hydrolase_fold"/>
</dbReference>
<protein>
    <recommendedName>
        <fullName evidence="1">Dienelactone hydrolase domain-containing protein</fullName>
    </recommendedName>
</protein>
<reference evidence="2 3" key="1">
    <citation type="submission" date="2013-03" db="EMBL/GenBank/DDBJ databases">
        <title>The Genome Sequence of Capronia epimyces CBS 606.96.</title>
        <authorList>
            <consortium name="The Broad Institute Genomics Platform"/>
            <person name="Cuomo C."/>
            <person name="de Hoog S."/>
            <person name="Gorbushina A."/>
            <person name="Walker B."/>
            <person name="Young S.K."/>
            <person name="Zeng Q."/>
            <person name="Gargeya S."/>
            <person name="Fitzgerald M."/>
            <person name="Haas B."/>
            <person name="Abouelleil A."/>
            <person name="Allen A.W."/>
            <person name="Alvarado L."/>
            <person name="Arachchi H.M."/>
            <person name="Berlin A.M."/>
            <person name="Chapman S.B."/>
            <person name="Gainer-Dewar J."/>
            <person name="Goldberg J."/>
            <person name="Griggs A."/>
            <person name="Gujja S."/>
            <person name="Hansen M."/>
            <person name="Howarth C."/>
            <person name="Imamovic A."/>
            <person name="Ireland A."/>
            <person name="Larimer J."/>
            <person name="McCowan C."/>
            <person name="Murphy C."/>
            <person name="Pearson M."/>
            <person name="Poon T.W."/>
            <person name="Priest M."/>
            <person name="Roberts A."/>
            <person name="Saif S."/>
            <person name="Shea T."/>
            <person name="Sisk P."/>
            <person name="Sykes S."/>
            <person name="Wortman J."/>
            <person name="Nusbaum C."/>
            <person name="Birren B."/>
        </authorList>
    </citation>
    <scope>NUCLEOTIDE SEQUENCE [LARGE SCALE GENOMIC DNA]</scope>
    <source>
        <strain evidence="2 3">CBS 606.96</strain>
    </source>
</reference>
<dbReference type="EMBL" id="AMGY01000010">
    <property type="protein sequence ID" value="EXJ77658.1"/>
    <property type="molecule type" value="Genomic_DNA"/>
</dbReference>
<dbReference type="AlphaFoldDB" id="W9XBQ1"/>
<feature type="domain" description="Dienelactone hydrolase" evidence="1">
    <location>
        <begin position="36"/>
        <end position="251"/>
    </location>
</feature>
<dbReference type="GeneID" id="19173968"/>
<proteinExistence type="predicted"/>